<proteinExistence type="predicted"/>
<dbReference type="EMBL" id="LWCR01000003">
    <property type="protein sequence ID" value="OAN31777.1"/>
    <property type="molecule type" value="Genomic_DNA"/>
</dbReference>
<feature type="chain" id="PRO_5008091203" evidence="1">
    <location>
        <begin position="26"/>
        <end position="477"/>
    </location>
</feature>
<evidence type="ECO:0000313" key="3">
    <source>
        <dbReference type="Proteomes" id="UP000078356"/>
    </source>
</evidence>
<evidence type="ECO:0000256" key="1">
    <source>
        <dbReference type="SAM" id="SignalP"/>
    </source>
</evidence>
<dbReference type="Pfam" id="PF06122">
    <property type="entry name" value="TraH"/>
    <property type="match status" value="1"/>
</dbReference>
<evidence type="ECO:0000313" key="2">
    <source>
        <dbReference type="EMBL" id="OAN31777.1"/>
    </source>
</evidence>
<dbReference type="InterPro" id="IPR010927">
    <property type="entry name" value="T4SS_TraH"/>
</dbReference>
<sequence>MRRSSKQSLCAAVLVVALAPLGAYANIESQLDSMFNSMSNSTDPGMYQTATRGVVSGGSMRIRNQIATAPVVSFRPPSFQAGCGGIDMFAGSFSFINAQQFVQSLRSIASNSVGVASGYAFKLALKAMGPTVENTIANLQETMQDLNGLMSNSCQLAQGLVTDAFSAFEGKDNMQTATGNTVKGLADSFGSLFSGSTNSKSPTEEKSKAGNFVSCEDTGNVVWCAMQQYNSQQFFKYGSQQTDEMIMSFTGSVVITGLVDAADGKGQVPETKPILPTSISLQDIVEGQKTQTVPIYSCAGDTAACLAPSINPIAFDGLAEKIIKGFNGSNGSVGIVNKWATNTGAFTNDEQAILNMMQKPGFAGMVQRLSQGSESMARGFVSAHAKMLALEGAYSLVKSYIDSAETVITRGKMVDKLGKPAGEFIGTARDRLVQEHQALLSRYGNENDLVLDYEARMKVLPTPAAFINVEKPVQGAQ</sequence>
<dbReference type="Proteomes" id="UP000078356">
    <property type="component" value="Unassembled WGS sequence"/>
</dbReference>
<dbReference type="RefSeq" id="WP_064306988.1">
    <property type="nucleotide sequence ID" value="NZ_LWCR01000003.1"/>
</dbReference>
<reference evidence="2 3" key="1">
    <citation type="submission" date="2016-04" db="EMBL/GenBank/DDBJ databases">
        <title>Draft Genome Sequences of Staphylococcus capitis Strain H36, S. capitis Strain H65, S. cohnii Strain H62, S. hominis Strain H69, Mycobacterium iranicum Strain H39, Plantibacter sp. Strain H53, Pseudomonas oryzihabitans Strain H72, and Microbacterium sp. Strain H83, isolated from residential settings.</title>
        <authorList>
            <person name="Lymperopoulou D."/>
            <person name="Adams R.I."/>
            <person name="Lindow S."/>
            <person name="Coil D.A."/>
            <person name="Jospin G."/>
            <person name="Eisen J.A."/>
        </authorList>
    </citation>
    <scope>NUCLEOTIDE SEQUENCE [LARGE SCALE GENOMIC DNA]</scope>
    <source>
        <strain evidence="2 3">H72</strain>
    </source>
</reference>
<gene>
    <name evidence="2" type="ORF">A4V15_12015</name>
</gene>
<comment type="caution">
    <text evidence="2">The sequence shown here is derived from an EMBL/GenBank/DDBJ whole genome shotgun (WGS) entry which is preliminary data.</text>
</comment>
<feature type="signal peptide" evidence="1">
    <location>
        <begin position="1"/>
        <end position="25"/>
    </location>
</feature>
<dbReference type="AlphaFoldDB" id="A0A178LKY4"/>
<keyword evidence="1" id="KW-0732">Signal</keyword>
<dbReference type="OrthoDB" id="9797479at2"/>
<name>A0A178LKY4_9PSED</name>
<protein>
    <submittedName>
        <fullName evidence="2">Conjugal transfer protein TraH</fullName>
    </submittedName>
</protein>
<accession>A0A178LKY4</accession>
<organism evidence="2 3">
    <name type="scientific">Pseudomonas oryzihabitans</name>
    <dbReference type="NCBI Taxonomy" id="47885"/>
    <lineage>
        <taxon>Bacteria</taxon>
        <taxon>Pseudomonadati</taxon>
        <taxon>Pseudomonadota</taxon>
        <taxon>Gammaproteobacteria</taxon>
        <taxon>Pseudomonadales</taxon>
        <taxon>Pseudomonadaceae</taxon>
        <taxon>Pseudomonas</taxon>
    </lineage>
</organism>